<dbReference type="InterPro" id="IPR047817">
    <property type="entry name" value="ABC2_TM_bact-type"/>
</dbReference>
<dbReference type="GO" id="GO:0005886">
    <property type="term" value="C:plasma membrane"/>
    <property type="evidence" value="ECO:0007669"/>
    <property type="project" value="UniProtKB-SubCell"/>
</dbReference>
<evidence type="ECO:0000256" key="5">
    <source>
        <dbReference type="ARBA" id="ARBA00022692"/>
    </source>
</evidence>
<feature type="transmembrane region" description="Helical" evidence="8">
    <location>
        <begin position="170"/>
        <end position="194"/>
    </location>
</feature>
<feature type="transmembrane region" description="Helical" evidence="8">
    <location>
        <begin position="285"/>
        <end position="304"/>
    </location>
</feature>
<keyword evidence="5 8" id="KW-0812">Transmembrane</keyword>
<evidence type="ECO:0000256" key="1">
    <source>
        <dbReference type="ARBA" id="ARBA00004651"/>
    </source>
</evidence>
<evidence type="ECO:0000256" key="6">
    <source>
        <dbReference type="ARBA" id="ARBA00022989"/>
    </source>
</evidence>
<dbReference type="GO" id="GO:0140359">
    <property type="term" value="F:ABC-type transporter activity"/>
    <property type="evidence" value="ECO:0007669"/>
    <property type="project" value="InterPro"/>
</dbReference>
<feature type="transmembrane region" description="Helical" evidence="8">
    <location>
        <begin position="334"/>
        <end position="357"/>
    </location>
</feature>
<dbReference type="InterPro" id="IPR051449">
    <property type="entry name" value="ABC-2_transporter_component"/>
</dbReference>
<feature type="domain" description="ABC transmembrane type-2" evidence="9">
    <location>
        <begin position="127"/>
        <end position="364"/>
    </location>
</feature>
<gene>
    <name evidence="10" type="ORF">AVDCRST_MAG94-7213</name>
</gene>
<feature type="transmembrane region" description="Helical" evidence="8">
    <location>
        <begin position="253"/>
        <end position="273"/>
    </location>
</feature>
<proteinExistence type="inferred from homology"/>
<dbReference type="PROSITE" id="PS51012">
    <property type="entry name" value="ABC_TM2"/>
    <property type="match status" value="1"/>
</dbReference>
<dbReference type="PANTHER" id="PTHR30294:SF29">
    <property type="entry name" value="MULTIDRUG ABC TRANSPORTER PERMEASE YBHS-RELATED"/>
    <property type="match status" value="1"/>
</dbReference>
<evidence type="ECO:0000256" key="8">
    <source>
        <dbReference type="SAM" id="Phobius"/>
    </source>
</evidence>
<dbReference type="InterPro" id="IPR013525">
    <property type="entry name" value="ABC2_TM"/>
</dbReference>
<protein>
    <submittedName>
        <fullName evidence="10">Efflux ABC transporter, permease protein</fullName>
    </submittedName>
</protein>
<dbReference type="EMBL" id="CADCTY010002466">
    <property type="protein sequence ID" value="CAA9424811.1"/>
    <property type="molecule type" value="Genomic_DNA"/>
</dbReference>
<dbReference type="AlphaFoldDB" id="A0A6J4PT80"/>
<evidence type="ECO:0000256" key="4">
    <source>
        <dbReference type="ARBA" id="ARBA00022475"/>
    </source>
</evidence>
<organism evidence="10">
    <name type="scientific">uncultured Leptolyngbya sp</name>
    <dbReference type="NCBI Taxonomy" id="332963"/>
    <lineage>
        <taxon>Bacteria</taxon>
        <taxon>Bacillati</taxon>
        <taxon>Cyanobacteriota</taxon>
        <taxon>Cyanophyceae</taxon>
        <taxon>Leptolyngbyales</taxon>
        <taxon>Leptolyngbyaceae</taxon>
        <taxon>Leptolyngbya group</taxon>
        <taxon>Leptolyngbya</taxon>
        <taxon>environmental samples</taxon>
    </lineage>
</organism>
<feature type="transmembrane region" description="Helical" evidence="8">
    <location>
        <begin position="20"/>
        <end position="40"/>
    </location>
</feature>
<sequence length="368" mass="40766">MKRILAQCVKELAQFRRDRLTLALAFLLPLITLLIFGFAIRLESKNIPLVVQDFDHSNLSRTYIERLFATNQFQPVRWSGDDPIKDAIDKGLAKAAVIIPPDFNRRLKADKQTSVQVLVDGTDANNARVIKNSIQATTNFFLRADGLVSNTQQIQARIRLWFNPGRKESLYIVPGVYAVVLWIFPSLLAAIAMVREKEKGTILQVYASSLTASELLLGKALAYLVVGLSQALGVMVLGSLIFRVGFAGDPTPLLVGTPIYLSVAVMFGLLLGVRSGNQNAAVQGVSLVGFLTAFLLSGFIYPLSNIPFPMSLLPNIVPARYFILITRDAFVRGIGWAGVWFDLLMMIVIGLVFFNVARRLLRRMQLPD</sequence>
<dbReference type="Pfam" id="PF12698">
    <property type="entry name" value="ABC2_membrane_3"/>
    <property type="match status" value="1"/>
</dbReference>
<comment type="similarity">
    <text evidence="2">Belongs to the ABC-2 integral membrane protein family.</text>
</comment>
<keyword evidence="7 8" id="KW-0472">Membrane</keyword>
<dbReference type="Gene3D" id="3.40.1710.10">
    <property type="entry name" value="abc type-2 transporter like domain"/>
    <property type="match status" value="1"/>
</dbReference>
<accession>A0A6J4PT80</accession>
<reference evidence="10" key="1">
    <citation type="submission" date="2020-02" db="EMBL/GenBank/DDBJ databases">
        <authorList>
            <person name="Meier V. D."/>
        </authorList>
    </citation>
    <scope>NUCLEOTIDE SEQUENCE</scope>
    <source>
        <strain evidence="10">AVDCRST_MAG94</strain>
    </source>
</reference>
<keyword evidence="3" id="KW-0813">Transport</keyword>
<keyword evidence="4" id="KW-1003">Cell membrane</keyword>
<comment type="subcellular location">
    <subcellularLocation>
        <location evidence="1">Cell membrane</location>
        <topology evidence="1">Multi-pass membrane protein</topology>
    </subcellularLocation>
</comment>
<feature type="transmembrane region" description="Helical" evidence="8">
    <location>
        <begin position="215"/>
        <end position="241"/>
    </location>
</feature>
<dbReference type="PANTHER" id="PTHR30294">
    <property type="entry name" value="MEMBRANE COMPONENT OF ABC TRANSPORTER YHHJ-RELATED"/>
    <property type="match status" value="1"/>
</dbReference>
<evidence type="ECO:0000313" key="10">
    <source>
        <dbReference type="EMBL" id="CAA9424811.1"/>
    </source>
</evidence>
<evidence type="ECO:0000256" key="3">
    <source>
        <dbReference type="ARBA" id="ARBA00022448"/>
    </source>
</evidence>
<evidence type="ECO:0000259" key="9">
    <source>
        <dbReference type="PROSITE" id="PS51012"/>
    </source>
</evidence>
<evidence type="ECO:0000256" key="7">
    <source>
        <dbReference type="ARBA" id="ARBA00023136"/>
    </source>
</evidence>
<keyword evidence="6 8" id="KW-1133">Transmembrane helix</keyword>
<evidence type="ECO:0000256" key="2">
    <source>
        <dbReference type="ARBA" id="ARBA00007783"/>
    </source>
</evidence>
<name>A0A6J4PT80_9CYAN</name>